<dbReference type="AlphaFoldDB" id="A0AAD3CFW9"/>
<organism evidence="3 4">
    <name type="scientific">Chaetoceros tenuissimus</name>
    <dbReference type="NCBI Taxonomy" id="426638"/>
    <lineage>
        <taxon>Eukaryota</taxon>
        <taxon>Sar</taxon>
        <taxon>Stramenopiles</taxon>
        <taxon>Ochrophyta</taxon>
        <taxon>Bacillariophyta</taxon>
        <taxon>Coscinodiscophyceae</taxon>
        <taxon>Chaetocerotophycidae</taxon>
        <taxon>Chaetocerotales</taxon>
        <taxon>Chaetocerotaceae</taxon>
        <taxon>Chaetoceros</taxon>
    </lineage>
</organism>
<comment type="caution">
    <text evidence="3">The sequence shown here is derived from an EMBL/GenBank/DDBJ whole genome shotgun (WGS) entry which is preliminary data.</text>
</comment>
<keyword evidence="4" id="KW-1185">Reference proteome</keyword>
<evidence type="ECO:0000256" key="2">
    <source>
        <dbReference type="SAM" id="SignalP"/>
    </source>
</evidence>
<evidence type="ECO:0000313" key="4">
    <source>
        <dbReference type="Proteomes" id="UP001054902"/>
    </source>
</evidence>
<evidence type="ECO:0000313" key="3">
    <source>
        <dbReference type="EMBL" id="GFH45086.1"/>
    </source>
</evidence>
<dbReference type="InterPro" id="IPR035992">
    <property type="entry name" value="Ricin_B-like_lectins"/>
</dbReference>
<proteinExistence type="predicted"/>
<accession>A0AAD3CFW9</accession>
<protein>
    <recommendedName>
        <fullName evidence="5">Ricin B lectin domain-containing protein</fullName>
    </recommendedName>
</protein>
<feature type="region of interest" description="Disordered" evidence="1">
    <location>
        <begin position="26"/>
        <end position="52"/>
    </location>
</feature>
<feature type="compositionally biased region" description="Low complexity" evidence="1">
    <location>
        <begin position="26"/>
        <end position="38"/>
    </location>
</feature>
<dbReference type="SUPFAM" id="SSF50370">
    <property type="entry name" value="Ricin B-like lectins"/>
    <property type="match status" value="1"/>
</dbReference>
<reference evidence="3 4" key="1">
    <citation type="journal article" date="2021" name="Sci. Rep.">
        <title>The genome of the diatom Chaetoceros tenuissimus carries an ancient integrated fragment of an extant virus.</title>
        <authorList>
            <person name="Hongo Y."/>
            <person name="Kimura K."/>
            <person name="Takaki Y."/>
            <person name="Yoshida Y."/>
            <person name="Baba S."/>
            <person name="Kobayashi G."/>
            <person name="Nagasaki K."/>
            <person name="Hano T."/>
            <person name="Tomaru Y."/>
        </authorList>
    </citation>
    <scope>NUCLEOTIDE SEQUENCE [LARGE SCALE GENOMIC DNA]</scope>
    <source>
        <strain evidence="3 4">NIES-3715</strain>
    </source>
</reference>
<gene>
    <name evidence="3" type="ORF">CTEN210_01560</name>
</gene>
<dbReference type="EMBL" id="BLLK01000020">
    <property type="protein sequence ID" value="GFH45086.1"/>
    <property type="molecule type" value="Genomic_DNA"/>
</dbReference>
<dbReference type="PROSITE" id="PS50231">
    <property type="entry name" value="RICIN_B_LECTIN"/>
    <property type="match status" value="1"/>
</dbReference>
<feature type="chain" id="PRO_5042054632" description="Ricin B lectin domain-containing protein" evidence="2">
    <location>
        <begin position="28"/>
        <end position="318"/>
    </location>
</feature>
<name>A0AAD3CFW9_9STRA</name>
<sequence>MAPKLNICTLSLSALSILGPTSPLAAASQSPPLSPAAKSPRENLVESTTSHLNVKRRTEECGEAYAQFSVSFDTDSKNKDDNSWILENALNGDIVSMQSNFEPDTNNSYHTCLPICGIYKFTMLDKSGDGLKDDGKYTITVNDEALYGSDSSPFKDMTTLIDLSVDECPEPSRRIVYTKENGKDMCLQPDGTAEDAQIVWKPCVDVRIKQRWIINEFGQLKNLYHENKCATKMNSLLMLKECQEGFHYLQSFIVNEVTKQFHMMNNPLKALKIVDRENLARIRPLDTEHNNPHMFQFHIQHVYDGPSDEFPFIVETMS</sequence>
<evidence type="ECO:0008006" key="5">
    <source>
        <dbReference type="Google" id="ProtNLM"/>
    </source>
</evidence>
<dbReference type="Gene3D" id="2.80.10.50">
    <property type="match status" value="1"/>
</dbReference>
<evidence type="ECO:0000256" key="1">
    <source>
        <dbReference type="SAM" id="MobiDB-lite"/>
    </source>
</evidence>
<keyword evidence="2" id="KW-0732">Signal</keyword>
<feature type="signal peptide" evidence="2">
    <location>
        <begin position="1"/>
        <end position="27"/>
    </location>
</feature>
<dbReference type="Proteomes" id="UP001054902">
    <property type="component" value="Unassembled WGS sequence"/>
</dbReference>